<evidence type="ECO:0000256" key="9">
    <source>
        <dbReference type="ARBA" id="ARBA00023136"/>
    </source>
</evidence>
<sequence length="383" mass="41128">MESQPLLSSRDTHSIVIADLHGVKNILVGSYLNVLLLFIPFALASESLHWSDSVIFTLNFIAIIPLAKLLGTATEELALRSGSVVGALLNATFGNAIELILGIIALRAGLIRVVQASIIGSILSNLLLVLGCCFLAGGLSRYEQSFNVTAAQTSSSLLALTTLSIIIPAAFVKGFPQNDVNHALLDLSHGVAIILLIVYALSLLFQLRTHSDLYEDVDDHEEEPTISLAAAVVMLIVVTLLVAWHAEYLVGSIEGIVTQWHLSETFVGVILLPIVGNAAEHVSSVTFAMKNKMELCVGIAIGSSTQVGLFLTPFLVITGWMIGQPMTLYFETFETALLFASVLIVNYLIQDGKSNWLEGTMLLSVYAMIAVAFYNAPIPGDGF</sequence>
<dbReference type="InterPro" id="IPR004837">
    <property type="entry name" value="NaCa_Exmemb"/>
</dbReference>
<evidence type="ECO:0000256" key="4">
    <source>
        <dbReference type="ARBA" id="ARBA00022568"/>
    </source>
</evidence>
<keyword evidence="10" id="KW-0926">Vacuole</keyword>
<dbReference type="GO" id="GO:0000329">
    <property type="term" value="C:fungal-type vacuole membrane"/>
    <property type="evidence" value="ECO:0007669"/>
    <property type="project" value="TreeGrafter"/>
</dbReference>
<dbReference type="GO" id="GO:0006874">
    <property type="term" value="P:intracellular calcium ion homeostasis"/>
    <property type="evidence" value="ECO:0007669"/>
    <property type="project" value="TreeGrafter"/>
</dbReference>
<evidence type="ECO:0000256" key="1">
    <source>
        <dbReference type="ARBA" id="ARBA00004127"/>
    </source>
</evidence>
<dbReference type="GO" id="GO:0015369">
    <property type="term" value="F:calcium:proton antiporter activity"/>
    <property type="evidence" value="ECO:0007669"/>
    <property type="project" value="UniProtKB-UniRule"/>
</dbReference>
<dbReference type="GO" id="GO:0012505">
    <property type="term" value="C:endomembrane system"/>
    <property type="evidence" value="ECO:0007669"/>
    <property type="project" value="UniProtKB-SubCell"/>
</dbReference>
<feature type="transmembrane region" description="Helical" evidence="10">
    <location>
        <begin position="295"/>
        <end position="322"/>
    </location>
</feature>
<comment type="function">
    <text evidence="10">Has a role in promoting intracellular calcium ion sequestration via the exchange of calcium ions for hydrogen ions across the vacuolar membrane. Involved also in manganese ion homeostasis via its uptake into the vacuole.</text>
</comment>
<feature type="domain" description="Sodium/calcium exchanger membrane region" evidence="11">
    <location>
        <begin position="231"/>
        <end position="374"/>
    </location>
</feature>
<comment type="caution">
    <text evidence="12">The sequence shown here is derived from an EMBL/GenBank/DDBJ whole genome shotgun (WGS) entry which is preliminary data.</text>
</comment>
<reference evidence="12 13" key="1">
    <citation type="journal article" date="2017" name="Mycologia">
        <title>Bifiguratus adelaidae, gen. et sp. nov., a new member of Mucoromycotina in endophytic and soil-dwelling habitats.</title>
        <authorList>
            <person name="Torres-Cruz T.J."/>
            <person name="Billingsley Tobias T.L."/>
            <person name="Almatruk M."/>
            <person name="Hesse C."/>
            <person name="Kuske C.R."/>
            <person name="Desiro A."/>
            <person name="Benucci G.M."/>
            <person name="Bonito G."/>
            <person name="Stajich J.E."/>
            <person name="Dunlap C."/>
            <person name="Arnold A.E."/>
            <person name="Porras-Alfaro A."/>
        </authorList>
    </citation>
    <scope>NUCLEOTIDE SEQUENCE [LARGE SCALE GENOMIC DNA]</scope>
    <source>
        <strain evidence="12 13">AZ0501</strain>
    </source>
</reference>
<evidence type="ECO:0000259" key="11">
    <source>
        <dbReference type="Pfam" id="PF01699"/>
    </source>
</evidence>
<evidence type="ECO:0000256" key="6">
    <source>
        <dbReference type="ARBA" id="ARBA00022837"/>
    </source>
</evidence>
<feature type="transmembrane region" description="Helical" evidence="10">
    <location>
        <begin position="157"/>
        <end position="175"/>
    </location>
</feature>
<evidence type="ECO:0000256" key="2">
    <source>
        <dbReference type="ARBA" id="ARBA00008170"/>
    </source>
</evidence>
<dbReference type="PANTHER" id="PTHR31503">
    <property type="entry name" value="VACUOLAR CALCIUM ION TRANSPORTER"/>
    <property type="match status" value="1"/>
</dbReference>
<keyword evidence="3 10" id="KW-0813">Transport</keyword>
<dbReference type="OrthoDB" id="1699231at2759"/>
<proteinExistence type="inferred from homology"/>
<dbReference type="Pfam" id="PF01699">
    <property type="entry name" value="Na_Ca_ex"/>
    <property type="match status" value="2"/>
</dbReference>
<dbReference type="InterPro" id="IPR004798">
    <property type="entry name" value="CAX-like"/>
</dbReference>
<evidence type="ECO:0000256" key="10">
    <source>
        <dbReference type="RuleBase" id="RU365028"/>
    </source>
</evidence>
<feature type="transmembrane region" description="Helical" evidence="10">
    <location>
        <begin position="266"/>
        <end position="288"/>
    </location>
</feature>
<evidence type="ECO:0000256" key="7">
    <source>
        <dbReference type="ARBA" id="ARBA00022989"/>
    </source>
</evidence>
<feature type="transmembrane region" description="Helical" evidence="10">
    <location>
        <begin position="226"/>
        <end position="246"/>
    </location>
</feature>
<dbReference type="InterPro" id="IPR004713">
    <property type="entry name" value="CaH_exchang"/>
</dbReference>
<gene>
    <name evidence="12" type="ORF">BZG36_04800</name>
</gene>
<feature type="domain" description="Sodium/calcium exchanger membrane region" evidence="11">
    <location>
        <begin position="54"/>
        <end position="207"/>
    </location>
</feature>
<comment type="subcellular location">
    <subcellularLocation>
        <location evidence="1">Endomembrane system</location>
        <topology evidence="1">Multi-pass membrane protein</topology>
    </subcellularLocation>
    <subcellularLocation>
        <location evidence="10">Vacuole membrane</location>
    </subcellularLocation>
</comment>
<evidence type="ECO:0000313" key="13">
    <source>
        <dbReference type="Proteomes" id="UP000242875"/>
    </source>
</evidence>
<feature type="transmembrane region" description="Helical" evidence="10">
    <location>
        <begin position="187"/>
        <end position="205"/>
    </location>
</feature>
<evidence type="ECO:0000256" key="5">
    <source>
        <dbReference type="ARBA" id="ARBA00022692"/>
    </source>
</evidence>
<dbReference type="AlphaFoldDB" id="A0A261XUW6"/>
<keyword evidence="13" id="KW-1185">Reference proteome</keyword>
<comment type="similarity">
    <text evidence="2 10">Belongs to the Ca(2+):cation antiporter (CaCA) (TC 2.A.19) family.</text>
</comment>
<accession>A0A261XUW6</accession>
<feature type="transmembrane region" description="Helical" evidence="10">
    <location>
        <begin position="118"/>
        <end position="136"/>
    </location>
</feature>
<keyword evidence="7 10" id="KW-1133">Transmembrane helix</keyword>
<protein>
    <recommendedName>
        <fullName evidence="10">Vacuolar calcium ion transporter</fullName>
    </recommendedName>
</protein>
<evidence type="ECO:0000256" key="8">
    <source>
        <dbReference type="ARBA" id="ARBA00023065"/>
    </source>
</evidence>
<dbReference type="NCBIfam" id="TIGR00378">
    <property type="entry name" value="cax"/>
    <property type="match status" value="1"/>
</dbReference>
<keyword evidence="6 10" id="KW-0106">Calcium</keyword>
<dbReference type="NCBIfam" id="TIGR00846">
    <property type="entry name" value="caca2"/>
    <property type="match status" value="1"/>
</dbReference>
<organism evidence="12 13">
    <name type="scientific">Bifiguratus adelaidae</name>
    <dbReference type="NCBI Taxonomy" id="1938954"/>
    <lineage>
        <taxon>Eukaryota</taxon>
        <taxon>Fungi</taxon>
        <taxon>Fungi incertae sedis</taxon>
        <taxon>Mucoromycota</taxon>
        <taxon>Mucoromycotina</taxon>
        <taxon>Endogonomycetes</taxon>
        <taxon>Endogonales</taxon>
        <taxon>Endogonales incertae sedis</taxon>
        <taxon>Bifiguratus</taxon>
    </lineage>
</organism>
<dbReference type="EMBL" id="MVBO01000185">
    <property type="protein sequence ID" value="OZJ02138.1"/>
    <property type="molecule type" value="Genomic_DNA"/>
</dbReference>
<feature type="transmembrane region" description="Helical" evidence="10">
    <location>
        <begin position="26"/>
        <end position="44"/>
    </location>
</feature>
<keyword evidence="9 10" id="KW-0472">Membrane</keyword>
<feature type="transmembrane region" description="Helical" evidence="10">
    <location>
        <begin position="356"/>
        <end position="376"/>
    </location>
</feature>
<evidence type="ECO:0000313" key="12">
    <source>
        <dbReference type="EMBL" id="OZJ02138.1"/>
    </source>
</evidence>
<name>A0A261XUW6_9FUNG</name>
<evidence type="ECO:0000256" key="3">
    <source>
        <dbReference type="ARBA" id="ARBA00022448"/>
    </source>
</evidence>
<dbReference type="PANTHER" id="PTHR31503:SF22">
    <property type="entry name" value="VACUOLAR CALCIUM ION TRANSPORTER"/>
    <property type="match status" value="1"/>
</dbReference>
<dbReference type="Proteomes" id="UP000242875">
    <property type="component" value="Unassembled WGS sequence"/>
</dbReference>
<keyword evidence="4 10" id="KW-0109">Calcium transport</keyword>
<dbReference type="Gene3D" id="1.20.1420.30">
    <property type="entry name" value="NCX, central ion-binding region"/>
    <property type="match status" value="1"/>
</dbReference>
<dbReference type="InterPro" id="IPR044880">
    <property type="entry name" value="NCX_ion-bd_dom_sf"/>
</dbReference>
<feature type="transmembrane region" description="Helical" evidence="10">
    <location>
        <begin position="50"/>
        <end position="71"/>
    </location>
</feature>
<keyword evidence="8 10" id="KW-0406">Ion transport</keyword>
<feature type="transmembrane region" description="Helical" evidence="10">
    <location>
        <begin position="328"/>
        <end position="349"/>
    </location>
</feature>
<feature type="transmembrane region" description="Helical" evidence="10">
    <location>
        <begin position="83"/>
        <end position="106"/>
    </location>
</feature>
<keyword evidence="10" id="KW-0050">Antiport</keyword>
<keyword evidence="5 10" id="KW-0812">Transmembrane</keyword>